<dbReference type="Pfam" id="PF17900">
    <property type="entry name" value="Peptidase_M1_N"/>
    <property type="match status" value="1"/>
</dbReference>
<keyword evidence="21" id="KW-1185">Reference proteome</keyword>
<dbReference type="SUPFAM" id="SSF55486">
    <property type="entry name" value="Metalloproteases ('zincins'), catalytic domain"/>
    <property type="match status" value="1"/>
</dbReference>
<feature type="binding site" evidence="17">
    <location>
        <begin position="396"/>
        <end position="401"/>
    </location>
    <ligand>
        <name>ATP</name>
        <dbReference type="ChEBI" id="CHEBI:30616"/>
    </ligand>
</feature>
<dbReference type="PROSITE" id="PS51509">
    <property type="entry name" value="PHOSPHAGEN_KINASE_N"/>
    <property type="match status" value="1"/>
</dbReference>
<dbReference type="GO" id="GO:0005886">
    <property type="term" value="C:plasma membrane"/>
    <property type="evidence" value="ECO:0007669"/>
    <property type="project" value="UniProtKB-SubCell"/>
</dbReference>
<proteinExistence type="inferred from homology"/>
<dbReference type="Proteomes" id="UP001107558">
    <property type="component" value="Chromosome 1"/>
</dbReference>
<dbReference type="InterPro" id="IPR014746">
    <property type="entry name" value="Gln_synth/guanido_kin_cat_dom"/>
</dbReference>
<dbReference type="Gene3D" id="3.30.590.10">
    <property type="entry name" value="Glutamine synthetase/guanido kinase, catalytic domain"/>
    <property type="match status" value="1"/>
</dbReference>
<feature type="domain" description="Phosphagen kinase N-terminal" evidence="18">
    <location>
        <begin position="97"/>
        <end position="179"/>
    </location>
</feature>
<dbReference type="SUPFAM" id="SSF55931">
    <property type="entry name" value="Glutamine synthetase/guanido kinase"/>
    <property type="match status" value="1"/>
</dbReference>
<dbReference type="InterPro" id="IPR027268">
    <property type="entry name" value="Peptidase_M4/M1_CTD_sf"/>
</dbReference>
<dbReference type="PANTHER" id="PTHR11533:SF18">
    <property type="entry name" value="FI02158P"/>
    <property type="match status" value="1"/>
</dbReference>
<comment type="subcellular location">
    <subcellularLocation>
        <location evidence="1">Cell membrane</location>
        <topology evidence="1">Lipid-anchor</topology>
        <topology evidence="1">GPI-anchor</topology>
    </subcellularLocation>
</comment>
<dbReference type="SUPFAM" id="SSF63737">
    <property type="entry name" value="Leukotriene A4 hydrolase N-terminal domain"/>
    <property type="match status" value="1"/>
</dbReference>
<comment type="similarity">
    <text evidence="16">Belongs to the ATP:guanido phosphotransferase family.</text>
</comment>
<dbReference type="FunFam" id="1.10.135.10:FF:000003">
    <property type="entry name" value="Three-domain arginine kinase"/>
    <property type="match status" value="1"/>
</dbReference>
<dbReference type="EMBL" id="JADBJN010000001">
    <property type="protein sequence ID" value="KAG5679953.1"/>
    <property type="molecule type" value="Genomic_DNA"/>
</dbReference>
<keyword evidence="11 17" id="KW-0067">ATP-binding</keyword>
<evidence type="ECO:0008006" key="22">
    <source>
        <dbReference type="Google" id="ProtNLM"/>
    </source>
</evidence>
<dbReference type="GO" id="GO:0008237">
    <property type="term" value="F:metallopeptidase activity"/>
    <property type="evidence" value="ECO:0007669"/>
    <property type="project" value="UniProtKB-KW"/>
</dbReference>
<dbReference type="Gene3D" id="1.10.135.10">
    <property type="entry name" value="ATP:guanido phosphotransferase, N-terminal domain"/>
    <property type="match status" value="1"/>
</dbReference>
<dbReference type="InterPro" id="IPR042097">
    <property type="entry name" value="Aminopeptidase_N-like_N_sf"/>
</dbReference>
<dbReference type="Gene3D" id="2.60.40.1910">
    <property type="match status" value="1"/>
</dbReference>
<dbReference type="GO" id="GO:0005737">
    <property type="term" value="C:cytoplasm"/>
    <property type="evidence" value="ECO:0007669"/>
    <property type="project" value="TreeGrafter"/>
</dbReference>
<dbReference type="InterPro" id="IPR024571">
    <property type="entry name" value="ERAP1-like_C_dom"/>
</dbReference>
<evidence type="ECO:0000256" key="17">
    <source>
        <dbReference type="PROSITE-ProRule" id="PRU00843"/>
    </source>
</evidence>
<evidence type="ECO:0000256" key="2">
    <source>
        <dbReference type="ARBA" id="ARBA00010136"/>
    </source>
</evidence>
<dbReference type="InterPro" id="IPR001930">
    <property type="entry name" value="Peptidase_M1"/>
</dbReference>
<evidence type="ECO:0000256" key="12">
    <source>
        <dbReference type="ARBA" id="ARBA00023049"/>
    </source>
</evidence>
<keyword evidence="7 17" id="KW-0547">Nucleotide-binding</keyword>
<evidence type="ECO:0000256" key="11">
    <source>
        <dbReference type="ARBA" id="ARBA00022840"/>
    </source>
</evidence>
<dbReference type="OrthoDB" id="8182982at2759"/>
<dbReference type="PRINTS" id="PR00756">
    <property type="entry name" value="ALADIPTASE"/>
</dbReference>
<evidence type="ECO:0000256" key="4">
    <source>
        <dbReference type="ARBA" id="ARBA00022670"/>
    </source>
</evidence>
<comment type="caution">
    <text evidence="20">The sequence shown here is derived from an EMBL/GenBank/DDBJ whole genome shotgun (WGS) entry which is preliminary data.</text>
</comment>
<feature type="domain" description="Phosphagen kinase C-terminal" evidence="19">
    <location>
        <begin position="204"/>
        <end position="437"/>
    </location>
</feature>
<evidence type="ECO:0000256" key="9">
    <source>
        <dbReference type="ARBA" id="ARBA00022801"/>
    </source>
</evidence>
<evidence type="ECO:0000259" key="18">
    <source>
        <dbReference type="PROSITE" id="PS51509"/>
    </source>
</evidence>
<dbReference type="Pfam" id="PF11838">
    <property type="entry name" value="ERAP1_C"/>
    <property type="match status" value="1"/>
</dbReference>
<dbReference type="GO" id="GO:0005615">
    <property type="term" value="C:extracellular space"/>
    <property type="evidence" value="ECO:0007669"/>
    <property type="project" value="TreeGrafter"/>
</dbReference>
<feature type="binding site" evidence="15">
    <location>
        <position position="767"/>
    </location>
    <ligand>
        <name>Zn(2+)</name>
        <dbReference type="ChEBI" id="CHEBI:29105"/>
        <note>catalytic</note>
    </ligand>
</feature>
<dbReference type="InterPro" id="IPR014782">
    <property type="entry name" value="Peptidase_M1_dom"/>
</dbReference>
<dbReference type="Pfam" id="PF02807">
    <property type="entry name" value="ATP-gua_PtransN"/>
    <property type="match status" value="1"/>
</dbReference>
<dbReference type="CDD" id="cd09601">
    <property type="entry name" value="M1_APN-Q_like"/>
    <property type="match status" value="1"/>
</dbReference>
<dbReference type="Gene3D" id="1.25.50.20">
    <property type="match status" value="1"/>
</dbReference>
<dbReference type="InterPro" id="IPR022414">
    <property type="entry name" value="ATP-guanido_PTrfase_cat"/>
</dbReference>
<feature type="active site" description="Proton acceptor" evidence="14">
    <location>
        <position position="764"/>
    </location>
</feature>
<evidence type="ECO:0000256" key="10">
    <source>
        <dbReference type="ARBA" id="ARBA00022833"/>
    </source>
</evidence>
<evidence type="ECO:0000256" key="5">
    <source>
        <dbReference type="ARBA" id="ARBA00022679"/>
    </source>
</evidence>
<dbReference type="InterPro" id="IPR045357">
    <property type="entry name" value="Aminopeptidase_N-like_N"/>
</dbReference>
<dbReference type="GO" id="GO:0016301">
    <property type="term" value="F:kinase activity"/>
    <property type="evidence" value="ECO:0007669"/>
    <property type="project" value="UniProtKB-KW"/>
</dbReference>
<keyword evidence="3" id="KW-0325">Glycoprotein</keyword>
<dbReference type="Gene3D" id="1.10.390.10">
    <property type="entry name" value="Neutral Protease Domain 2"/>
    <property type="match status" value="1"/>
</dbReference>
<dbReference type="GO" id="GO:0005524">
    <property type="term" value="F:ATP binding"/>
    <property type="evidence" value="ECO:0007669"/>
    <property type="project" value="UniProtKB-UniRule"/>
</dbReference>
<reference evidence="20" key="1">
    <citation type="submission" date="2021-03" db="EMBL/GenBank/DDBJ databases">
        <title>Chromosome level genome of the anhydrobiotic midge Polypedilum vanderplanki.</title>
        <authorList>
            <person name="Yoshida Y."/>
            <person name="Kikawada T."/>
            <person name="Gusev O."/>
        </authorList>
    </citation>
    <scope>NUCLEOTIDE SEQUENCE</scope>
    <source>
        <strain evidence="20">NIAS01</strain>
        <tissue evidence="20">Whole body or cell culture</tissue>
    </source>
</reference>
<protein>
    <recommendedName>
        <fullName evidence="22">Aminopeptidase N</fullName>
    </recommendedName>
</protein>
<keyword evidence="12" id="KW-0482">Metalloprotease</keyword>
<sequence length="1347" mass="156276">MSNLERKREDFRKYLDSTGAIDNLTKALIKLYEQKNKPQDATKFLRKELCLSCHDEEEFESLIADLDESNRKICELEREIAKLKGNIKRSSSEIDLALTNGFDDLNAAAGDESMLKKFLSKQIFDELKGLRTNFKGTLLDCIQAGFENLSTSNGIFACDAEAYKIFASFFDPLIEKIHDFKNDDKQAELDWGEACRLPDIDENYVKSVEISVNRNVVGYPFAAIMKIEHYEEIMAKLTNAVKCLCSENFKGKLFPLDGISDNDRRNLMDEKKFFKNDNVDLINANATRFWPQGRAIYANNLKTFYIWCNQQDHFKFIACDSNGNLRNPYELLIEGINQISKDIEFIRDERLGFITFSPFDLGTSLHVSIQVEFRNFSSENRDKFEEIACKHNLKIEKIDDDKLYVISNMKCMGMSEFETVKELADGIIALIDVDKSLLFTHQFTSASIDLSAVQPLLAEAKLPGEIKPINYTLKLKPNIEELSFEGYVKIFAIFEEPSDLITLHASSELEIKENEIKLYKNGPDIEHENIKIRRVGQNIKKSLLEIYLREKETQGTIVTLEIEFSGRIWENTEGMFKGSYIENGNENKVYLATSFRPNNARRLFPCFDEPGMKAKFLVSILRPKAYTTLFNTPLRTSENIEDKYQMDHFELTPELSTYSIGFLMSQLSAIERTDLKDPLTGNVCIKVYARKDLHESLLSSNVYERIEKSLNEIKNYFNVDFPLKKLDVVALPNLFTVKATDNFGLIFYKETQLTQNSIYLVAQELVHQWLGGSISPQWFTEFHVNKAFVDFIAVNTAIKLDNGREFDRNWPMTTLYSIYYEFSKRYPHSKITGMKQETLCSKTQLVLRMLNYTLGAETFKKGLQAFLVDRDHKTFLAEDIWSAMTKQAHADKKLKNDETVSAITESWIKKERLPVVTVKRDYQKNEATIEQKLYLRERPHDVPEADKMLWWIPVILTNEDDLDFTKYTPKTWMKKERQIKISNMPEKDKFLIMNAEEVGPFPVNYDETNWNMIANYLQNTEKRLTIPNLTRAKLLHDCWNLAYSGSLNFATALNMTLFMKFEREHTLWNPIFTMIDHIGRHIDISSVHTKFNVYFAQLLQPLYIELENEKVDDEEKSKINLRNLAKTFLCRAGYKPCIEEAQKEFKKWIDSENPDDDNPVANQYICPVFRFGTMAEFEFGVERVVNFNSEKKQSERTYLLKAVAGCPNQPEKIIKLLNMTMLEDDEKLTENDLFLILSMLSAGSTGYGTLIKFLDNNWTVIKAKFESKTNLWDRLISTATGFFTTQEGYDLVAKLYKNRRNEFGSAEHIIEKSMKNIKEEAKWSNENLPVIEKWLDSQDYDHSKFIV</sequence>
<dbReference type="InterPro" id="IPR022413">
    <property type="entry name" value="ATP-guanido_PTrfase_N"/>
</dbReference>
<feature type="binding site" evidence="17">
    <location>
        <begin position="366"/>
        <end position="370"/>
    </location>
    <ligand>
        <name>ATP</name>
        <dbReference type="ChEBI" id="CHEBI:30616"/>
    </ligand>
</feature>
<evidence type="ECO:0000259" key="19">
    <source>
        <dbReference type="PROSITE" id="PS51510"/>
    </source>
</evidence>
<evidence type="ECO:0000313" key="20">
    <source>
        <dbReference type="EMBL" id="KAG5679953.1"/>
    </source>
</evidence>
<comment type="caution">
    <text evidence="17">Lacks conserved residue(s) required for the propagation of feature annotation.</text>
</comment>
<dbReference type="SUPFAM" id="SSF48034">
    <property type="entry name" value="Guanido kinase N-terminal domain"/>
    <property type="match status" value="1"/>
</dbReference>
<evidence type="ECO:0000313" key="21">
    <source>
        <dbReference type="Proteomes" id="UP001107558"/>
    </source>
</evidence>
<dbReference type="InterPro" id="IPR036802">
    <property type="entry name" value="ATP-guanido_PTrfase_N_sf"/>
</dbReference>
<evidence type="ECO:0000256" key="6">
    <source>
        <dbReference type="ARBA" id="ARBA00022723"/>
    </source>
</evidence>
<gene>
    <name evidence="20" type="ORF">PVAND_009488</name>
</gene>
<keyword evidence="3" id="KW-0336">GPI-anchor</keyword>
<evidence type="ECO:0000256" key="7">
    <source>
        <dbReference type="ARBA" id="ARBA00022741"/>
    </source>
</evidence>
<keyword evidence="9" id="KW-0378">Hydrolase</keyword>
<evidence type="ECO:0000256" key="8">
    <source>
        <dbReference type="ARBA" id="ARBA00022777"/>
    </source>
</evidence>
<dbReference type="InterPro" id="IPR050344">
    <property type="entry name" value="Peptidase_M1_aminopeptidases"/>
</dbReference>
<dbReference type="Pfam" id="PF01433">
    <property type="entry name" value="Peptidase_M1"/>
    <property type="match status" value="1"/>
</dbReference>
<keyword evidence="5 17" id="KW-0808">Transferase</keyword>
<comment type="similarity">
    <text evidence="2">Belongs to the peptidase M1 family.</text>
</comment>
<keyword evidence="6 15" id="KW-0479">Metal-binding</keyword>
<feature type="binding site" evidence="17">
    <location>
        <begin position="207"/>
        <end position="211"/>
    </location>
    <ligand>
        <name>ATP</name>
        <dbReference type="ChEBI" id="CHEBI:30616"/>
    </ligand>
</feature>
<keyword evidence="3" id="KW-0472">Membrane</keyword>
<keyword evidence="13" id="KW-0449">Lipoprotein</keyword>
<evidence type="ECO:0000256" key="14">
    <source>
        <dbReference type="PIRSR" id="PIRSR634016-1"/>
    </source>
</evidence>
<evidence type="ECO:0000256" key="16">
    <source>
        <dbReference type="PROSITE-ProRule" id="PRU00842"/>
    </source>
</evidence>
<dbReference type="PROSITE" id="PS51510">
    <property type="entry name" value="PHOSPHAGEN_KINASE_C"/>
    <property type="match status" value="1"/>
</dbReference>
<dbReference type="GO" id="GO:0006508">
    <property type="term" value="P:proteolysis"/>
    <property type="evidence" value="ECO:0007669"/>
    <property type="project" value="UniProtKB-KW"/>
</dbReference>
<comment type="cofactor">
    <cofactor evidence="15">
        <name>Zn(2+)</name>
        <dbReference type="ChEBI" id="CHEBI:29105"/>
    </cofactor>
    <text evidence="15">Binds 1 zinc ion per subunit.</text>
</comment>
<evidence type="ECO:0000256" key="15">
    <source>
        <dbReference type="PIRSR" id="PIRSR634016-3"/>
    </source>
</evidence>
<dbReference type="InterPro" id="IPR034016">
    <property type="entry name" value="M1_APN-typ"/>
</dbReference>
<organism evidence="20 21">
    <name type="scientific">Polypedilum vanderplanki</name>
    <name type="common">Sleeping chironomid midge</name>
    <dbReference type="NCBI Taxonomy" id="319348"/>
    <lineage>
        <taxon>Eukaryota</taxon>
        <taxon>Metazoa</taxon>
        <taxon>Ecdysozoa</taxon>
        <taxon>Arthropoda</taxon>
        <taxon>Hexapoda</taxon>
        <taxon>Insecta</taxon>
        <taxon>Pterygota</taxon>
        <taxon>Neoptera</taxon>
        <taxon>Endopterygota</taxon>
        <taxon>Diptera</taxon>
        <taxon>Nematocera</taxon>
        <taxon>Chironomoidea</taxon>
        <taxon>Chironomidae</taxon>
        <taxon>Chironominae</taxon>
        <taxon>Polypedilum</taxon>
        <taxon>Polypedilum</taxon>
    </lineage>
</organism>
<dbReference type="Pfam" id="PF00217">
    <property type="entry name" value="ATP-gua_Ptrans"/>
    <property type="match status" value="1"/>
</dbReference>
<dbReference type="FunFam" id="2.60.40.1910:FF:000013">
    <property type="entry name" value="Aminopeptidase"/>
    <property type="match status" value="1"/>
</dbReference>
<dbReference type="GO" id="GO:0008270">
    <property type="term" value="F:zinc ion binding"/>
    <property type="evidence" value="ECO:0007669"/>
    <property type="project" value="InterPro"/>
</dbReference>
<keyword evidence="10 15" id="KW-0862">Zinc</keyword>
<evidence type="ECO:0000256" key="13">
    <source>
        <dbReference type="ARBA" id="ARBA00023288"/>
    </source>
</evidence>
<accession>A0A9J6CCQ9</accession>
<dbReference type="PANTHER" id="PTHR11533">
    <property type="entry name" value="PROTEASE M1 ZINC METALLOPROTEASE"/>
    <property type="match status" value="1"/>
</dbReference>
<keyword evidence="4" id="KW-0645">Protease</keyword>
<evidence type="ECO:0000256" key="1">
    <source>
        <dbReference type="ARBA" id="ARBA00004609"/>
    </source>
</evidence>
<dbReference type="Gene3D" id="2.60.40.1730">
    <property type="entry name" value="tricorn interacting facor f3 domain"/>
    <property type="match status" value="1"/>
</dbReference>
<dbReference type="GO" id="GO:0098552">
    <property type="term" value="C:side of membrane"/>
    <property type="evidence" value="ECO:0007669"/>
    <property type="project" value="UniProtKB-KW"/>
</dbReference>
<evidence type="ECO:0000256" key="3">
    <source>
        <dbReference type="ARBA" id="ARBA00022622"/>
    </source>
</evidence>
<keyword evidence="8 17" id="KW-0418">Kinase</keyword>
<dbReference type="FunFam" id="1.25.50.20:FF:000005">
    <property type="entry name" value="Aminopeptidase N-like protein"/>
    <property type="match status" value="1"/>
</dbReference>
<name>A0A9J6CCQ9_POLVA</name>